<evidence type="ECO:0000313" key="6">
    <source>
        <dbReference type="EMBL" id="MDO6671204.1"/>
    </source>
</evidence>
<sequence length="248" mass="27751">MRLIQISDCHLRADPDARSRLGFPWRQLEAVMAHASRLRPDILLVTGDVSQDESPASYRMAAELFDGLGCPWFWFAGNHDHPEFMQELRPFHHELDLGDWRLLCLDSRVTGQAGGELGEEQLSELAQSLALSVELDPRPILLAMHHHPLPIGSDWMDALGLADRDALWETLRPYPQVRAVLCGHIHQAFTQLMPCGQGSVAVYGVPSTSDQFAPLSHDFAVDEAARPGLRVVDLDGEHLETWVERVTL</sequence>
<evidence type="ECO:0000259" key="5">
    <source>
        <dbReference type="Pfam" id="PF00149"/>
    </source>
</evidence>
<dbReference type="GO" id="GO:0016787">
    <property type="term" value="F:hydrolase activity"/>
    <property type="evidence" value="ECO:0007669"/>
    <property type="project" value="UniProtKB-KW"/>
</dbReference>
<dbReference type="Gene3D" id="3.60.21.10">
    <property type="match status" value="1"/>
</dbReference>
<dbReference type="PANTHER" id="PTHR42988">
    <property type="entry name" value="PHOSPHOHYDROLASE"/>
    <property type="match status" value="1"/>
</dbReference>
<organism evidence="6 7">
    <name type="scientific">Cobetia amphilecti</name>
    <dbReference type="NCBI Taxonomy" id="1055104"/>
    <lineage>
        <taxon>Bacteria</taxon>
        <taxon>Pseudomonadati</taxon>
        <taxon>Pseudomonadota</taxon>
        <taxon>Gammaproteobacteria</taxon>
        <taxon>Oceanospirillales</taxon>
        <taxon>Halomonadaceae</taxon>
        <taxon>Cobetia</taxon>
    </lineage>
</organism>
<dbReference type="GeneID" id="97325751"/>
<dbReference type="SUPFAM" id="SSF56300">
    <property type="entry name" value="Metallo-dependent phosphatases"/>
    <property type="match status" value="1"/>
</dbReference>
<dbReference type="InterPro" id="IPR050884">
    <property type="entry name" value="CNP_phosphodiesterase-III"/>
</dbReference>
<dbReference type="RefSeq" id="WP_192838500.1">
    <property type="nucleotide sequence ID" value="NZ_CP136695.1"/>
</dbReference>
<accession>A0AAP4TWT8</accession>
<protein>
    <submittedName>
        <fullName evidence="6">Metallophosphoesterase</fullName>
    </submittedName>
</protein>
<keyword evidence="1" id="KW-0479">Metal-binding</keyword>
<dbReference type="EMBL" id="JAUORK010000003">
    <property type="protein sequence ID" value="MDO6671204.1"/>
    <property type="molecule type" value="Genomic_DNA"/>
</dbReference>
<gene>
    <name evidence="6" type="ORF">Q4535_03635</name>
</gene>
<comment type="caution">
    <text evidence="6">The sequence shown here is derived from an EMBL/GenBank/DDBJ whole genome shotgun (WGS) entry which is preliminary data.</text>
</comment>
<evidence type="ECO:0000256" key="4">
    <source>
        <dbReference type="ARBA" id="ARBA00025742"/>
    </source>
</evidence>
<evidence type="ECO:0000256" key="1">
    <source>
        <dbReference type="ARBA" id="ARBA00022723"/>
    </source>
</evidence>
<proteinExistence type="inferred from homology"/>
<comment type="similarity">
    <text evidence="4">Belongs to the cyclic nucleotide phosphodiesterase class-III family.</text>
</comment>
<reference evidence="6" key="1">
    <citation type="submission" date="2023-07" db="EMBL/GenBank/DDBJ databases">
        <title>Genome content predicts the carbon catabolic preferences of heterotrophic bacteria.</title>
        <authorList>
            <person name="Gralka M."/>
        </authorList>
    </citation>
    <scope>NUCLEOTIDE SEQUENCE</scope>
    <source>
        <strain evidence="6">C2R13</strain>
    </source>
</reference>
<dbReference type="Pfam" id="PF00149">
    <property type="entry name" value="Metallophos"/>
    <property type="match status" value="1"/>
</dbReference>
<keyword evidence="3" id="KW-0408">Iron</keyword>
<evidence type="ECO:0000256" key="3">
    <source>
        <dbReference type="ARBA" id="ARBA00023004"/>
    </source>
</evidence>
<evidence type="ECO:0000313" key="7">
    <source>
        <dbReference type="Proteomes" id="UP001170481"/>
    </source>
</evidence>
<dbReference type="InterPro" id="IPR029052">
    <property type="entry name" value="Metallo-depent_PP-like"/>
</dbReference>
<name>A0AAP4TWT8_9GAMM</name>
<dbReference type="PANTHER" id="PTHR42988:SF2">
    <property type="entry name" value="CYCLIC NUCLEOTIDE PHOSPHODIESTERASE CBUA0032-RELATED"/>
    <property type="match status" value="1"/>
</dbReference>
<dbReference type="AlphaFoldDB" id="A0AAP4TWT8"/>
<dbReference type="Proteomes" id="UP001170481">
    <property type="component" value="Unassembled WGS sequence"/>
</dbReference>
<evidence type="ECO:0000256" key="2">
    <source>
        <dbReference type="ARBA" id="ARBA00022801"/>
    </source>
</evidence>
<dbReference type="InterPro" id="IPR004843">
    <property type="entry name" value="Calcineurin-like_PHP"/>
</dbReference>
<dbReference type="GO" id="GO:0046872">
    <property type="term" value="F:metal ion binding"/>
    <property type="evidence" value="ECO:0007669"/>
    <property type="project" value="UniProtKB-KW"/>
</dbReference>
<keyword evidence="2" id="KW-0378">Hydrolase</keyword>
<feature type="domain" description="Calcineurin-like phosphoesterase" evidence="5">
    <location>
        <begin position="1"/>
        <end position="187"/>
    </location>
</feature>